<dbReference type="AlphaFoldDB" id="A0A5S3PPH5"/>
<name>A0A5S3PPH5_9FLAO</name>
<comment type="caution">
    <text evidence="1">The sequence shown here is derived from an EMBL/GenBank/DDBJ whole genome shotgun (WGS) entry which is preliminary data.</text>
</comment>
<dbReference type="EMBL" id="VATY01000002">
    <property type="protein sequence ID" value="TMM56640.1"/>
    <property type="molecule type" value="Genomic_DNA"/>
</dbReference>
<organism evidence="1 2">
    <name type="scientific">Maribacter algarum</name>
    <name type="common">ex Zhang et al. 2020</name>
    <dbReference type="NCBI Taxonomy" id="2578118"/>
    <lineage>
        <taxon>Bacteria</taxon>
        <taxon>Pseudomonadati</taxon>
        <taxon>Bacteroidota</taxon>
        <taxon>Flavobacteriia</taxon>
        <taxon>Flavobacteriales</taxon>
        <taxon>Flavobacteriaceae</taxon>
        <taxon>Maribacter</taxon>
    </lineage>
</organism>
<evidence type="ECO:0000313" key="1">
    <source>
        <dbReference type="EMBL" id="TMM56640.1"/>
    </source>
</evidence>
<dbReference type="RefSeq" id="WP_138657624.1">
    <property type="nucleotide sequence ID" value="NZ_VATY01000002.1"/>
</dbReference>
<evidence type="ECO:0000313" key="2">
    <source>
        <dbReference type="Proteomes" id="UP000310314"/>
    </source>
</evidence>
<keyword evidence="2" id="KW-1185">Reference proteome</keyword>
<reference evidence="1 2" key="1">
    <citation type="submission" date="2019-05" db="EMBL/GenBank/DDBJ databases">
        <authorList>
            <person name="Zhang J.-Y."/>
            <person name="Feg X."/>
            <person name="Du Z.-J."/>
        </authorList>
    </citation>
    <scope>NUCLEOTIDE SEQUENCE [LARGE SCALE GENOMIC DNA]</scope>
    <source>
        <strain evidence="1 2">RZ26</strain>
    </source>
</reference>
<gene>
    <name evidence="1" type="ORF">FEE95_09045</name>
</gene>
<dbReference type="Proteomes" id="UP000310314">
    <property type="component" value="Unassembled WGS sequence"/>
</dbReference>
<accession>A0A5S3PPH5</accession>
<sequence length="165" mass="18598">MSNSKFTLLYLLVNIFCFDLFPQSTYNKAKLYLNDYSIVNVRKLKIGDMKASFYNKATDKSETMPLDNINLSRVQKTSHIWEGAVYAALIGALTGLLVDIDEDTFGRPNVVTIEEYIGITSAAGAFGAIIGSSFPKRKQIYYRGEFLGLNLPMNLNFKTQKDKVR</sequence>
<protein>
    <submittedName>
        <fullName evidence="1">Uncharacterized protein</fullName>
    </submittedName>
</protein>
<proteinExistence type="predicted"/>